<reference evidence="11" key="1">
    <citation type="submission" date="2023-07" db="EMBL/GenBank/DDBJ databases">
        <title>A draft genome of Kazachstania heterogenica Y-27499.</title>
        <authorList>
            <person name="Donic C."/>
            <person name="Kralova J.S."/>
            <person name="Fidel L."/>
            <person name="Ben-Dor S."/>
            <person name="Jung S."/>
        </authorList>
    </citation>
    <scope>NUCLEOTIDE SEQUENCE [LARGE SCALE GENOMIC DNA]</scope>
    <source>
        <strain evidence="11">Y27499</strain>
    </source>
</reference>
<dbReference type="InterPro" id="IPR000690">
    <property type="entry name" value="Matrin/U1-C_Znf_C2H2"/>
</dbReference>
<feature type="region of interest" description="Disordered" evidence="8">
    <location>
        <begin position="156"/>
        <end position="180"/>
    </location>
</feature>
<dbReference type="InterPro" id="IPR036236">
    <property type="entry name" value="Znf_C2H2_sf"/>
</dbReference>
<evidence type="ECO:0000256" key="3">
    <source>
        <dbReference type="ARBA" id="ARBA00022771"/>
    </source>
</evidence>
<evidence type="ECO:0000313" key="10">
    <source>
        <dbReference type="EMBL" id="KAK5781220.1"/>
    </source>
</evidence>
<dbReference type="GO" id="GO:0008270">
    <property type="term" value="F:zinc ion binding"/>
    <property type="evidence" value="ECO:0007669"/>
    <property type="project" value="UniProtKB-KW"/>
</dbReference>
<feature type="compositionally biased region" description="Polar residues" evidence="8">
    <location>
        <begin position="156"/>
        <end position="176"/>
    </location>
</feature>
<dbReference type="Pfam" id="PF06220">
    <property type="entry name" value="zf-U1"/>
    <property type="match status" value="1"/>
</dbReference>
<dbReference type="Proteomes" id="UP001306508">
    <property type="component" value="Unassembled WGS sequence"/>
</dbReference>
<dbReference type="PROSITE" id="PS50171">
    <property type="entry name" value="ZF_MATRIN"/>
    <property type="match status" value="1"/>
</dbReference>
<feature type="domain" description="Matrin-type" evidence="9">
    <location>
        <begin position="4"/>
        <end position="36"/>
    </location>
</feature>
<organism evidence="10 11">
    <name type="scientific">Arxiozyma heterogenica</name>
    <dbReference type="NCBI Taxonomy" id="278026"/>
    <lineage>
        <taxon>Eukaryota</taxon>
        <taxon>Fungi</taxon>
        <taxon>Dikarya</taxon>
        <taxon>Ascomycota</taxon>
        <taxon>Saccharomycotina</taxon>
        <taxon>Saccharomycetes</taxon>
        <taxon>Saccharomycetales</taxon>
        <taxon>Saccharomycetaceae</taxon>
        <taxon>Arxiozyma</taxon>
    </lineage>
</organism>
<dbReference type="EMBL" id="JAWIZZ010000038">
    <property type="protein sequence ID" value="KAK5781220.1"/>
    <property type="molecule type" value="Genomic_DNA"/>
</dbReference>
<evidence type="ECO:0000256" key="4">
    <source>
        <dbReference type="ARBA" id="ARBA00022833"/>
    </source>
</evidence>
<keyword evidence="5" id="KW-0694">RNA-binding</keyword>
<dbReference type="InterPro" id="IPR013085">
    <property type="entry name" value="U1-CZ_Znf_C2H2"/>
</dbReference>
<dbReference type="SUPFAM" id="SSF57667">
    <property type="entry name" value="beta-beta-alpha zinc fingers"/>
    <property type="match status" value="1"/>
</dbReference>
<feature type="compositionally biased region" description="Low complexity" evidence="8">
    <location>
        <begin position="47"/>
        <end position="65"/>
    </location>
</feature>
<dbReference type="AlphaFoldDB" id="A0AAN7WJ52"/>
<keyword evidence="6" id="KW-0539">Nucleus</keyword>
<keyword evidence="7" id="KW-0687">Ribonucleoprotein</keyword>
<comment type="subcellular location">
    <subcellularLocation>
        <location evidence="1">Nucleus</location>
    </subcellularLocation>
</comment>
<evidence type="ECO:0000256" key="1">
    <source>
        <dbReference type="ARBA" id="ARBA00004123"/>
    </source>
</evidence>
<comment type="caution">
    <text evidence="10">The sequence shown here is derived from an EMBL/GenBank/DDBJ whole genome shotgun (WGS) entry which is preliminary data.</text>
</comment>
<protein>
    <recommendedName>
        <fullName evidence="9">Matrin-type domain-containing protein</fullName>
    </recommendedName>
</protein>
<dbReference type="GO" id="GO:0000395">
    <property type="term" value="P:mRNA 5'-splice site recognition"/>
    <property type="evidence" value="ECO:0007669"/>
    <property type="project" value="InterPro"/>
</dbReference>
<name>A0AAN7WJ52_9SACH</name>
<evidence type="ECO:0000256" key="8">
    <source>
        <dbReference type="SAM" id="MobiDB-lite"/>
    </source>
</evidence>
<dbReference type="PANTHER" id="PTHR31148">
    <property type="entry name" value="U1 SMALL NUCLEAR RIBONUCLEOPROTEIN C"/>
    <property type="match status" value="1"/>
</dbReference>
<dbReference type="PANTHER" id="PTHR31148:SF1">
    <property type="entry name" value="U1 SMALL NUCLEAR RIBONUCLEOPROTEIN C"/>
    <property type="match status" value="1"/>
</dbReference>
<evidence type="ECO:0000256" key="6">
    <source>
        <dbReference type="ARBA" id="ARBA00023242"/>
    </source>
</evidence>
<evidence type="ECO:0000256" key="5">
    <source>
        <dbReference type="ARBA" id="ARBA00022884"/>
    </source>
</evidence>
<evidence type="ECO:0000313" key="11">
    <source>
        <dbReference type="Proteomes" id="UP001306508"/>
    </source>
</evidence>
<proteinExistence type="predicted"/>
<dbReference type="Gene3D" id="3.30.160.60">
    <property type="entry name" value="Classic Zinc Finger"/>
    <property type="match status" value="1"/>
</dbReference>
<keyword evidence="11" id="KW-1185">Reference proteome</keyword>
<dbReference type="GO" id="GO:0005685">
    <property type="term" value="C:U1 snRNP"/>
    <property type="evidence" value="ECO:0007669"/>
    <property type="project" value="InterPro"/>
</dbReference>
<keyword evidence="2" id="KW-0479">Metal-binding</keyword>
<feature type="region of interest" description="Disordered" evidence="8">
    <location>
        <begin position="47"/>
        <end position="78"/>
    </location>
</feature>
<accession>A0AAN7WJ52</accession>
<dbReference type="SMART" id="SM00451">
    <property type="entry name" value="ZnF_U1"/>
    <property type="match status" value="1"/>
</dbReference>
<evidence type="ECO:0000259" key="9">
    <source>
        <dbReference type="PROSITE" id="PS50171"/>
    </source>
</evidence>
<keyword evidence="4" id="KW-0862">Zinc</keyword>
<evidence type="ECO:0000256" key="2">
    <source>
        <dbReference type="ARBA" id="ARBA00022723"/>
    </source>
</evidence>
<keyword evidence="3" id="KW-0863">Zinc-finger</keyword>
<dbReference type="GO" id="GO:0030627">
    <property type="term" value="F:pre-mRNA 5'-splice site binding"/>
    <property type="evidence" value="ECO:0007669"/>
    <property type="project" value="InterPro"/>
</dbReference>
<sequence>MVRYYCEYCHSYLTHDTLSVRKSHLIGKNHLKVASDYYRNKHVCSKYGKPSSSSISKQNKNSKNNKNNKHSEGLPSKKIIIHPLSNREKKKNRRIKKLFDKELNHELFKNYRYERNNIYKQDHILSTLYDGSPGFSKIFIKSNRFDIGDSIKQSRLPQRANQNDTGNILNRPINQDLSKRDRNEVYEGGDIVSNKIGMLPPPLILSLWANTIPKYQIYYNNNNNNTSHIMVSHSAVKDSKRRYIKSEETEKYKKRKF</sequence>
<dbReference type="InterPro" id="IPR017340">
    <property type="entry name" value="U1_snRNP-C"/>
</dbReference>
<gene>
    <name evidence="10" type="ORF">RI543_001617</name>
</gene>
<evidence type="ECO:0000256" key="7">
    <source>
        <dbReference type="ARBA" id="ARBA00023274"/>
    </source>
</evidence>
<dbReference type="InterPro" id="IPR003604">
    <property type="entry name" value="Matrin/U1-like-C_Znf_C2H2"/>
</dbReference>